<protein>
    <recommendedName>
        <fullName evidence="3">AAA domain-containing protein</fullName>
    </recommendedName>
</protein>
<evidence type="ECO:0000313" key="1">
    <source>
        <dbReference type="EMBL" id="MCK0195552.1"/>
    </source>
</evidence>
<dbReference type="EMBL" id="JALKCH010000001">
    <property type="protein sequence ID" value="MCK0195552.1"/>
    <property type="molecule type" value="Genomic_DNA"/>
</dbReference>
<comment type="caution">
    <text evidence="1">The sequence shown here is derived from an EMBL/GenBank/DDBJ whole genome shotgun (WGS) entry which is preliminary data.</text>
</comment>
<sequence>MLIFDEAQILKLDILRVLLKLSVFERGDGQVVFVFCGNNELLKPRRVSEDTFAQIDRRVQFRKDLRRITYED</sequence>
<organism evidence="1 2">
    <name type="scientific">Ancylobacter crimeensis</name>
    <dbReference type="NCBI Taxonomy" id="2579147"/>
    <lineage>
        <taxon>Bacteria</taxon>
        <taxon>Pseudomonadati</taxon>
        <taxon>Pseudomonadota</taxon>
        <taxon>Alphaproteobacteria</taxon>
        <taxon>Hyphomicrobiales</taxon>
        <taxon>Xanthobacteraceae</taxon>
        <taxon>Ancylobacter</taxon>
    </lineage>
</organism>
<evidence type="ECO:0000313" key="2">
    <source>
        <dbReference type="Proteomes" id="UP001203284"/>
    </source>
</evidence>
<evidence type="ECO:0008006" key="3">
    <source>
        <dbReference type="Google" id="ProtNLM"/>
    </source>
</evidence>
<dbReference type="RefSeq" id="WP_247025829.1">
    <property type="nucleotide sequence ID" value="NZ_JALKCH010000001.1"/>
</dbReference>
<proteinExistence type="predicted"/>
<keyword evidence="2" id="KW-1185">Reference proteome</keyword>
<gene>
    <name evidence="1" type="ORF">MWN34_01350</name>
</gene>
<name>A0ABT0D6H5_9HYPH</name>
<dbReference type="Proteomes" id="UP001203284">
    <property type="component" value="Unassembled WGS sequence"/>
</dbReference>
<accession>A0ABT0D6H5</accession>
<reference evidence="1 2" key="1">
    <citation type="submission" date="2022-04" db="EMBL/GenBank/DDBJ databases">
        <authorList>
            <person name="Grouzdev D.S."/>
            <person name="Pantiukh K.S."/>
            <person name="Krutkina M.S."/>
        </authorList>
    </citation>
    <scope>NUCLEOTIDE SEQUENCE [LARGE SCALE GENOMIC DNA]</scope>
    <source>
        <strain evidence="1 2">6x-1</strain>
    </source>
</reference>